<keyword evidence="3" id="KW-1185">Reference proteome</keyword>
<feature type="compositionally biased region" description="Basic and acidic residues" evidence="1">
    <location>
        <begin position="214"/>
        <end position="224"/>
    </location>
</feature>
<gene>
    <name evidence="2" type="ORF">ACFSUD_06010</name>
</gene>
<evidence type="ECO:0000256" key="1">
    <source>
        <dbReference type="SAM" id="MobiDB-lite"/>
    </source>
</evidence>
<evidence type="ECO:0000313" key="3">
    <source>
        <dbReference type="Proteomes" id="UP001597474"/>
    </source>
</evidence>
<organism evidence="2 3">
    <name type="scientific">Sulfitobacter aestuarii</name>
    <dbReference type="NCBI Taxonomy" id="2161676"/>
    <lineage>
        <taxon>Bacteria</taxon>
        <taxon>Pseudomonadati</taxon>
        <taxon>Pseudomonadota</taxon>
        <taxon>Alphaproteobacteria</taxon>
        <taxon>Rhodobacterales</taxon>
        <taxon>Roseobacteraceae</taxon>
        <taxon>Sulfitobacter</taxon>
    </lineage>
</organism>
<dbReference type="Proteomes" id="UP001597474">
    <property type="component" value="Unassembled WGS sequence"/>
</dbReference>
<dbReference type="EMBL" id="JBHUMP010000003">
    <property type="protein sequence ID" value="MFD2739113.1"/>
    <property type="molecule type" value="Genomic_DNA"/>
</dbReference>
<comment type="caution">
    <text evidence="2">The sequence shown here is derived from an EMBL/GenBank/DDBJ whole genome shotgun (WGS) entry which is preliminary data.</text>
</comment>
<feature type="region of interest" description="Disordered" evidence="1">
    <location>
        <begin position="193"/>
        <end position="225"/>
    </location>
</feature>
<accession>A0ABW5TZN0</accession>
<dbReference type="RefSeq" id="WP_386372412.1">
    <property type="nucleotide sequence ID" value="NZ_JBHUMP010000003.1"/>
</dbReference>
<protein>
    <submittedName>
        <fullName evidence="2">Uncharacterized protein</fullName>
    </submittedName>
</protein>
<reference evidence="3" key="1">
    <citation type="journal article" date="2019" name="Int. J. Syst. Evol. Microbiol.">
        <title>The Global Catalogue of Microorganisms (GCM) 10K type strain sequencing project: providing services to taxonomists for standard genome sequencing and annotation.</title>
        <authorList>
            <consortium name="The Broad Institute Genomics Platform"/>
            <consortium name="The Broad Institute Genome Sequencing Center for Infectious Disease"/>
            <person name="Wu L."/>
            <person name="Ma J."/>
        </authorList>
    </citation>
    <scope>NUCLEOTIDE SEQUENCE [LARGE SCALE GENOMIC DNA]</scope>
    <source>
        <strain evidence="3">TISTR 2562</strain>
    </source>
</reference>
<proteinExistence type="predicted"/>
<sequence>MRRIAMRLQGFVRGAGTLLVCLSLTMVAASGEESPRPGLMWNRTGLPLVFPLQVKTPSGKDYFLTLIDAQSGDEALGAYIEGGEYFRILVPPGTFTLRFAAGETWQGEEELFGPGPLTRSFEMPRPLTFEIRDFATKRGHLVDITTFPPDESIEARISNRHICQELRLDVPPLGLRLYDERFRRRAGIPNLHESGPLIFPAPENPLTDPLTDQQLRRDGPDPRSRYPRYVVRTRFC</sequence>
<name>A0ABW5TZN0_9RHOB</name>
<evidence type="ECO:0000313" key="2">
    <source>
        <dbReference type="EMBL" id="MFD2739113.1"/>
    </source>
</evidence>